<dbReference type="Pfam" id="PF00226">
    <property type="entry name" value="DnaJ"/>
    <property type="match status" value="1"/>
</dbReference>
<dbReference type="SUPFAM" id="SSF48452">
    <property type="entry name" value="TPR-like"/>
    <property type="match status" value="3"/>
</dbReference>
<dbReference type="PANTHER" id="PTHR45181:SF8">
    <property type="entry name" value="HEAT SHOCK PROTEIN DNAJ WITH TETRATRICOPEPTIDE REPEAT-CONTAINING PROTEIN"/>
    <property type="match status" value="1"/>
</dbReference>
<keyword evidence="4" id="KW-1185">Reference proteome</keyword>
<evidence type="ECO:0000256" key="1">
    <source>
        <dbReference type="SAM" id="MobiDB-lite"/>
    </source>
</evidence>
<feature type="compositionally biased region" description="Polar residues" evidence="1">
    <location>
        <begin position="20"/>
        <end position="37"/>
    </location>
</feature>
<reference evidence="3 4" key="1">
    <citation type="journal article" date="2020" name="bioRxiv">
        <title>Sequence and annotation of 42 cannabis genomes reveals extensive copy number variation in cannabinoid synthesis and pathogen resistance genes.</title>
        <authorList>
            <person name="Mckernan K.J."/>
            <person name="Helbert Y."/>
            <person name="Kane L.T."/>
            <person name="Ebling H."/>
            <person name="Zhang L."/>
            <person name="Liu B."/>
            <person name="Eaton Z."/>
            <person name="Mclaughlin S."/>
            <person name="Kingan S."/>
            <person name="Baybayan P."/>
            <person name="Concepcion G."/>
            <person name="Jordan M."/>
            <person name="Riva A."/>
            <person name="Barbazuk W."/>
            <person name="Harkins T."/>
        </authorList>
    </citation>
    <scope>NUCLEOTIDE SEQUENCE [LARGE SCALE GENOMIC DNA]</scope>
    <source>
        <strain evidence="4">cv. Jamaican Lion 4</strain>
        <tissue evidence="3">Leaf</tissue>
    </source>
</reference>
<dbReference type="CDD" id="cd06257">
    <property type="entry name" value="DnaJ"/>
    <property type="match status" value="1"/>
</dbReference>
<dbReference type="InterPro" id="IPR001623">
    <property type="entry name" value="DnaJ_domain"/>
</dbReference>
<name>A0A7J6ED81_CANSA</name>
<dbReference type="InterPro" id="IPR019734">
    <property type="entry name" value="TPR_rpt"/>
</dbReference>
<dbReference type="SMART" id="SM00028">
    <property type="entry name" value="TPR"/>
    <property type="match status" value="7"/>
</dbReference>
<feature type="region of interest" description="Disordered" evidence="1">
    <location>
        <begin position="572"/>
        <end position="643"/>
    </location>
</feature>
<feature type="region of interest" description="Disordered" evidence="1">
    <location>
        <begin position="1"/>
        <end position="64"/>
    </location>
</feature>
<dbReference type="PROSITE" id="PS00636">
    <property type="entry name" value="DNAJ_1"/>
    <property type="match status" value="1"/>
</dbReference>
<feature type="compositionally biased region" description="Basic and acidic residues" evidence="1">
    <location>
        <begin position="1319"/>
        <end position="1328"/>
    </location>
</feature>
<gene>
    <name evidence="3" type="ORF">G4B88_001197</name>
</gene>
<comment type="caution">
    <text evidence="3">The sequence shown here is derived from an EMBL/GenBank/DDBJ whole genome shotgun (WGS) entry which is preliminary data.</text>
</comment>
<feature type="compositionally biased region" description="Basic residues" evidence="1">
    <location>
        <begin position="766"/>
        <end position="776"/>
    </location>
</feature>
<dbReference type="InterPro" id="IPR018253">
    <property type="entry name" value="DnaJ_domain_CS"/>
</dbReference>
<feature type="compositionally biased region" description="Basic and acidic residues" evidence="1">
    <location>
        <begin position="291"/>
        <end position="304"/>
    </location>
</feature>
<feature type="compositionally biased region" description="Low complexity" evidence="1">
    <location>
        <begin position="777"/>
        <end position="799"/>
    </location>
</feature>
<dbReference type="PRINTS" id="PR00625">
    <property type="entry name" value="JDOMAIN"/>
</dbReference>
<feature type="region of interest" description="Disordered" evidence="1">
    <location>
        <begin position="755"/>
        <end position="809"/>
    </location>
</feature>
<dbReference type="EMBL" id="JAATIQ010000431">
    <property type="protein sequence ID" value="KAF4356322.1"/>
    <property type="molecule type" value="Genomic_DNA"/>
</dbReference>
<dbReference type="PANTHER" id="PTHR45181">
    <property type="entry name" value="HEAT SHOCK PROTEIN DNAJ WITH TETRATRICOPEPTIDE REPEAT-CONTAINING PROTEIN"/>
    <property type="match status" value="1"/>
</dbReference>
<feature type="region of interest" description="Disordered" evidence="1">
    <location>
        <begin position="1319"/>
        <end position="1367"/>
    </location>
</feature>
<feature type="domain" description="J" evidence="2">
    <location>
        <begin position="1238"/>
        <end position="1324"/>
    </location>
</feature>
<dbReference type="Gene3D" id="1.25.40.10">
    <property type="entry name" value="Tetratricopeptide repeat domain"/>
    <property type="match status" value="3"/>
</dbReference>
<dbReference type="Gene3D" id="1.10.287.110">
    <property type="entry name" value="DnaJ domain"/>
    <property type="match status" value="1"/>
</dbReference>
<dbReference type="SUPFAM" id="SSF46565">
    <property type="entry name" value="Chaperone J-domain"/>
    <property type="match status" value="1"/>
</dbReference>
<dbReference type="InterPro" id="IPR011990">
    <property type="entry name" value="TPR-like_helical_dom_sf"/>
</dbReference>
<dbReference type="Proteomes" id="UP000583929">
    <property type="component" value="Unassembled WGS sequence"/>
</dbReference>
<proteinExistence type="predicted"/>
<protein>
    <recommendedName>
        <fullName evidence="2">J domain-containing protein</fullName>
    </recommendedName>
</protein>
<sequence length="1387" mass="150967">MPPAAVDVRSPIASPPPTMQNPSSSFPQSTQTESPFNFRTAFGDGGGDREMEVPPQPSGRSRPRLVKVRRQVGAQHARSRIGSSEVGLGFNPFCSSNGDSASSKENGSVGFGFDSIRSGLSEGLGSVEGHRQLNSDESGKSNIGNGMGFVFGAKENDTTRDFLGEKEQAFRNGREVVSDGTEIKKTESEPVSGKFGGFEFGNNWNGLGLNSNMEKTEYGDFAKNLNSDVSGKMKPETGAECSKDSNVGFVFGANLNGLSSNLNLKVGEDRKSSSEFVFGASWCTSGSNSSSEKRDSGDIEKEVPSKVNTNESSNLYKNLGAFVFESSNRKSSGLTENLGNFHGNVESDKCKCRHENSDNIANISDEMRKLNIDASVNVPGAMKAEDSNSKPFFNVGAASKSRRFVKVSRPSSKGTFCSSRHVETNYCGKSFEGPSVDVEITNGSSSKINDATSGISNSEPFTFQAGFVENDNVGQFHKSESVDNIEANVGSSQSSFLTNNPESQHSVFEAPSVGVEKDYVNSSTTTMGVGVGVGVGVGGSSMEFKTPACDPSSLKDSLFPKVDKKPQFIVKNRTIKDKRFRDTKHKSKKPSVNQRLGQDHASKQSSSQEIPNSPECYSPMDFSPYQESTMPDELSRETSATSNGSFYQDNNCKTCSSDAPVPADLGVDQESIQEKENVACHDGSSLEKCPSVSKAEFACSDARTEQAGCHSGAGLSSLESIANYRSDPENQENSSTTQFYFTSGLEDKERSFMFSATPSGQERLSAKKHRFRRKIRSSVGRDSSAVSSSSNQSSSNAAGKFEASKQVNQGHSASAEIQETCEKWRLRGNQSYKDGDLAKAEEFYTQGIISVPSSERSGSCPKPLLLCYSNRAAARMCLLRIREAIGDCMMALALDPNFLKAQLRAANCHLVLGEIENALQFFNRCLDVGAGVCLDRRIILDAADGQQKAQKVADCIGQSTKLLEQKNPDAALSALEIISQALSISLYSEKLLKMKAEALIVLKRHEEAIQLCEKSLSFAEKNFSSGVSLVANLYGSVGEHHSFERIWRWCLISKSYFYLGRLEAALPILDKLKQIGSVEDESAKKELESSTLLAATIRNEAFKSGKYSEAVEHYTIALSSNVESRRFAAICFCNRAAAHQALGQIADAIADCSLAIALDGNYAKAVSRRATLHEMIRDYSQAATDLQRLISILESQSCSKTNEHGSSGRSTGNTKDLRQAQMHLQIMEEESKNGISLDFYLILGSKQTDASADIKKAYRKAALKHHPDKAGQFLARSDSGDEGRLWKEISQEIHNDADRLFKMIGEAYAVLSDPAKRSQYDTDEEIRKASKGSSSSSNGRHSDACSSGSSGFRHEFRSSPFGRSSYRRDFRDNWKTYGNSYSSYSRW</sequence>
<evidence type="ECO:0000313" key="4">
    <source>
        <dbReference type="Proteomes" id="UP000583929"/>
    </source>
</evidence>
<dbReference type="InterPro" id="IPR036869">
    <property type="entry name" value="J_dom_sf"/>
</dbReference>
<organism evidence="3 4">
    <name type="scientific">Cannabis sativa</name>
    <name type="common">Hemp</name>
    <name type="synonym">Marijuana</name>
    <dbReference type="NCBI Taxonomy" id="3483"/>
    <lineage>
        <taxon>Eukaryota</taxon>
        <taxon>Viridiplantae</taxon>
        <taxon>Streptophyta</taxon>
        <taxon>Embryophyta</taxon>
        <taxon>Tracheophyta</taxon>
        <taxon>Spermatophyta</taxon>
        <taxon>Magnoliopsida</taxon>
        <taxon>eudicotyledons</taxon>
        <taxon>Gunneridae</taxon>
        <taxon>Pentapetalae</taxon>
        <taxon>rosids</taxon>
        <taxon>fabids</taxon>
        <taxon>Rosales</taxon>
        <taxon>Cannabaceae</taxon>
        <taxon>Cannabis</taxon>
    </lineage>
</organism>
<evidence type="ECO:0000313" key="3">
    <source>
        <dbReference type="EMBL" id="KAF4356322.1"/>
    </source>
</evidence>
<evidence type="ECO:0000259" key="2">
    <source>
        <dbReference type="PROSITE" id="PS50076"/>
    </source>
</evidence>
<feature type="region of interest" description="Disordered" evidence="1">
    <location>
        <begin position="284"/>
        <end position="310"/>
    </location>
</feature>
<dbReference type="SMART" id="SM00271">
    <property type="entry name" value="DnaJ"/>
    <property type="match status" value="1"/>
</dbReference>
<dbReference type="PROSITE" id="PS50076">
    <property type="entry name" value="DNAJ_2"/>
    <property type="match status" value="1"/>
</dbReference>
<accession>A0A7J6ED81</accession>